<dbReference type="InterPro" id="IPR029068">
    <property type="entry name" value="Glyas_Bleomycin-R_OHBP_Dase"/>
</dbReference>
<proteinExistence type="predicted"/>
<accession>A0A7M4DMP5</accession>
<protein>
    <recommendedName>
        <fullName evidence="3">VOC family protein</fullName>
    </recommendedName>
</protein>
<dbReference type="SUPFAM" id="SSF54593">
    <property type="entry name" value="Glyoxalase/Bleomycin resistance protein/Dihydroxybiphenyl dioxygenase"/>
    <property type="match status" value="1"/>
</dbReference>
<dbReference type="EMBL" id="CACRYJ010000050">
    <property type="protein sequence ID" value="VZO38689.1"/>
    <property type="molecule type" value="Genomic_DNA"/>
</dbReference>
<evidence type="ECO:0008006" key="3">
    <source>
        <dbReference type="Google" id="ProtNLM"/>
    </source>
</evidence>
<gene>
    <name evidence="1" type="ORF">HALOF300_03421</name>
</gene>
<dbReference type="AlphaFoldDB" id="A0A7M4DMP5"/>
<evidence type="ECO:0000313" key="1">
    <source>
        <dbReference type="EMBL" id="VZO38689.1"/>
    </source>
</evidence>
<comment type="caution">
    <text evidence="1">The sequence shown here is derived from an EMBL/GenBank/DDBJ whole genome shotgun (WGS) entry which is preliminary data.</text>
</comment>
<organism evidence="1 2">
    <name type="scientific">Occultella aeris</name>
    <dbReference type="NCBI Taxonomy" id="2761496"/>
    <lineage>
        <taxon>Bacteria</taxon>
        <taxon>Bacillati</taxon>
        <taxon>Actinomycetota</taxon>
        <taxon>Actinomycetes</taxon>
        <taxon>Micrococcales</taxon>
        <taxon>Ruaniaceae</taxon>
        <taxon>Occultella</taxon>
    </lineage>
</organism>
<dbReference type="Gene3D" id="3.10.180.10">
    <property type="entry name" value="2,3-Dihydroxybiphenyl 1,2-Dioxygenase, domain 1"/>
    <property type="match status" value="1"/>
</dbReference>
<reference evidence="1 2" key="1">
    <citation type="submission" date="2019-11" db="EMBL/GenBank/DDBJ databases">
        <authorList>
            <person name="Criscuolo A."/>
        </authorList>
    </citation>
    <scope>NUCLEOTIDE SEQUENCE [LARGE SCALE GENOMIC DNA]</scope>
    <source>
        <strain evidence="1">CIP111667</strain>
    </source>
</reference>
<sequence>MYPILPCPDLTEAIEFYGSLGFAVTYRQEKPNPSAVVQLEDMAIHLAGVPGYEPESSPCSVIVTVPDAERLRSEFAAGLRASRGRVPVEGVPRLLRLRRKAGSAVGFSVIDTGGIWLRFYQEGSQEETETTRRDGLARVIDVAARQGEARGEDGLALAKVTAGLDRYADAPVADRIEARVYRAELLIRLGRAEEARSELDAVDALIAASGTAEYSAETLLELRTATGPGT</sequence>
<keyword evidence="2" id="KW-1185">Reference proteome</keyword>
<evidence type="ECO:0000313" key="2">
    <source>
        <dbReference type="Proteomes" id="UP000419743"/>
    </source>
</evidence>
<dbReference type="Proteomes" id="UP000419743">
    <property type="component" value="Unassembled WGS sequence"/>
</dbReference>
<name>A0A7M4DMP5_9MICO</name>